<comment type="caution">
    <text evidence="1">The sequence shown here is derived from an EMBL/GenBank/DDBJ whole genome shotgun (WGS) entry which is preliminary data.</text>
</comment>
<dbReference type="InterPro" id="IPR036758">
    <property type="entry name" value="At5g01610-like"/>
</dbReference>
<organism evidence="1 2">
    <name type="scientific">Macleaya cordata</name>
    <name type="common">Five-seeded plume-poppy</name>
    <name type="synonym">Bocconia cordata</name>
    <dbReference type="NCBI Taxonomy" id="56857"/>
    <lineage>
        <taxon>Eukaryota</taxon>
        <taxon>Viridiplantae</taxon>
        <taxon>Streptophyta</taxon>
        <taxon>Embryophyta</taxon>
        <taxon>Tracheophyta</taxon>
        <taxon>Spermatophyta</taxon>
        <taxon>Magnoliopsida</taxon>
        <taxon>Ranunculales</taxon>
        <taxon>Papaveraceae</taxon>
        <taxon>Papaveroideae</taxon>
        <taxon>Macleaya</taxon>
    </lineage>
</organism>
<dbReference type="SUPFAM" id="SSF141562">
    <property type="entry name" value="At5g01610-like"/>
    <property type="match status" value="1"/>
</dbReference>
<dbReference type="OMA" id="SCGDSWK"/>
<dbReference type="Pfam" id="PF04398">
    <property type="entry name" value="DUF538"/>
    <property type="match status" value="1"/>
</dbReference>
<dbReference type="FunCoup" id="A0A200RDA7">
    <property type="interactions" value="1353"/>
</dbReference>
<dbReference type="EMBL" id="MVGT01000059">
    <property type="protein sequence ID" value="OVA20688.1"/>
    <property type="molecule type" value="Genomic_DNA"/>
</dbReference>
<keyword evidence="2" id="KW-1185">Reference proteome</keyword>
<dbReference type="InParanoid" id="A0A200RDA7"/>
<gene>
    <name evidence="1" type="ORF">BVC80_881g42</name>
</gene>
<dbReference type="Gene3D" id="2.30.240.10">
    <property type="entry name" value="At5g01610-like"/>
    <property type="match status" value="1"/>
</dbReference>
<evidence type="ECO:0000313" key="1">
    <source>
        <dbReference type="EMBL" id="OVA20688.1"/>
    </source>
</evidence>
<dbReference type="AlphaFoldDB" id="A0A200RDA7"/>
<reference evidence="1 2" key="1">
    <citation type="journal article" date="2017" name="Mol. Plant">
        <title>The Genome of Medicinal Plant Macleaya cordata Provides New Insights into Benzylisoquinoline Alkaloids Metabolism.</title>
        <authorList>
            <person name="Liu X."/>
            <person name="Liu Y."/>
            <person name="Huang P."/>
            <person name="Ma Y."/>
            <person name="Qing Z."/>
            <person name="Tang Q."/>
            <person name="Cao H."/>
            <person name="Cheng P."/>
            <person name="Zheng Y."/>
            <person name="Yuan Z."/>
            <person name="Zhou Y."/>
            <person name="Liu J."/>
            <person name="Tang Z."/>
            <person name="Zhuo Y."/>
            <person name="Zhang Y."/>
            <person name="Yu L."/>
            <person name="Huang J."/>
            <person name="Yang P."/>
            <person name="Peng Q."/>
            <person name="Zhang J."/>
            <person name="Jiang W."/>
            <person name="Zhang Z."/>
            <person name="Lin K."/>
            <person name="Ro D.K."/>
            <person name="Chen X."/>
            <person name="Xiong X."/>
            <person name="Shang Y."/>
            <person name="Huang S."/>
            <person name="Zeng J."/>
        </authorList>
    </citation>
    <scope>NUCLEOTIDE SEQUENCE [LARGE SCALE GENOMIC DNA]</scope>
    <source>
        <strain evidence="2">cv. BLH2017</strain>
        <tissue evidence="1">Root</tissue>
    </source>
</reference>
<dbReference type="STRING" id="56857.A0A200RDA7"/>
<proteinExistence type="predicted"/>
<sequence>MSSAISIPNNGTTVYELLTEFGLPSGLLPDSVKYFSLDEDGNFVVELEKPCYIEFDYLVYYDPKITGILKYGSITNLKGIQVRKFLIWLDVDEIRVDLPPANYIYFHVGWINKKLDVEQFQTVRSCQDNGISCQGSWSDLLKGKKNGTRKTLFCGNY</sequence>
<dbReference type="OrthoDB" id="755906at2759"/>
<accession>A0A200RDA7</accession>
<evidence type="ECO:0000313" key="2">
    <source>
        <dbReference type="Proteomes" id="UP000195402"/>
    </source>
</evidence>
<name>A0A200RDA7_MACCD</name>
<evidence type="ECO:0008006" key="3">
    <source>
        <dbReference type="Google" id="ProtNLM"/>
    </source>
</evidence>
<protein>
    <recommendedName>
        <fullName evidence="3">DUF538 domain-containing protein</fullName>
    </recommendedName>
</protein>
<dbReference type="InterPro" id="IPR007493">
    <property type="entry name" value="DUF538"/>
</dbReference>
<dbReference type="PANTHER" id="PTHR31676:SF71">
    <property type="entry name" value="EXPRESSED PROTEIN"/>
    <property type="match status" value="1"/>
</dbReference>
<dbReference type="PANTHER" id="PTHR31676">
    <property type="entry name" value="T31J12.3 PROTEIN-RELATED"/>
    <property type="match status" value="1"/>
</dbReference>
<dbReference type="Proteomes" id="UP000195402">
    <property type="component" value="Unassembled WGS sequence"/>
</dbReference>